<evidence type="ECO:0000259" key="3">
    <source>
        <dbReference type="PROSITE" id="PS50994"/>
    </source>
</evidence>
<comment type="function">
    <text evidence="1">Involved in the transposition of the insertion sequence.</text>
</comment>
<dbReference type="KEGG" id="sgrg:L0C25_00650"/>
<dbReference type="Gene3D" id="1.10.10.10">
    <property type="entry name" value="Winged helix-like DNA-binding domain superfamily/Winged helix DNA-binding domain"/>
    <property type="match status" value="1"/>
</dbReference>
<gene>
    <name evidence="4" type="ORF">L0C25_00650</name>
</gene>
<evidence type="ECO:0000313" key="5">
    <source>
        <dbReference type="Proteomes" id="UP001164390"/>
    </source>
</evidence>
<keyword evidence="5" id="KW-1185">Reference proteome</keyword>
<dbReference type="PANTHER" id="PTHR46889">
    <property type="entry name" value="TRANSPOSASE INSF FOR INSERTION SEQUENCE IS3B-RELATED"/>
    <property type="match status" value="1"/>
</dbReference>
<dbReference type="Pfam" id="PF00665">
    <property type="entry name" value="rve"/>
    <property type="match status" value="1"/>
</dbReference>
<dbReference type="Pfam" id="PF13276">
    <property type="entry name" value="HTH_21"/>
    <property type="match status" value="1"/>
</dbReference>
<dbReference type="GO" id="GO:0006313">
    <property type="term" value="P:DNA transposition"/>
    <property type="evidence" value="ECO:0007669"/>
    <property type="project" value="InterPro"/>
</dbReference>
<dbReference type="InterPro" id="IPR036388">
    <property type="entry name" value="WH-like_DNA-bd_sf"/>
</dbReference>
<evidence type="ECO:0000313" key="4">
    <source>
        <dbReference type="EMBL" id="UYM05629.1"/>
    </source>
</evidence>
<dbReference type="InterPro" id="IPR002514">
    <property type="entry name" value="Transposase_8"/>
</dbReference>
<dbReference type="InterPro" id="IPR048020">
    <property type="entry name" value="Transpos_IS3"/>
</dbReference>
<dbReference type="InterPro" id="IPR050900">
    <property type="entry name" value="Transposase_IS3/IS150/IS904"/>
</dbReference>
<organism evidence="4 5">
    <name type="scientific">Solicola gregarius</name>
    <dbReference type="NCBI Taxonomy" id="2908642"/>
    <lineage>
        <taxon>Bacteria</taxon>
        <taxon>Bacillati</taxon>
        <taxon>Actinomycetota</taxon>
        <taxon>Actinomycetes</taxon>
        <taxon>Propionibacteriales</taxon>
        <taxon>Nocardioidaceae</taxon>
        <taxon>Solicola</taxon>
    </lineage>
</organism>
<dbReference type="InterPro" id="IPR025948">
    <property type="entry name" value="HTH-like_dom"/>
</dbReference>
<dbReference type="RefSeq" id="WP_271634448.1">
    <property type="nucleotide sequence ID" value="NZ_CP094970.1"/>
</dbReference>
<dbReference type="GO" id="GO:0015074">
    <property type="term" value="P:DNA integration"/>
    <property type="evidence" value="ECO:0007669"/>
    <property type="project" value="InterPro"/>
</dbReference>
<sequence length="413" mass="47268">MARPSKYPRELRERAVRMVLDSKDDYPSEFEAIRSIAAKLGIGSSETLRKWVRRAEVDAGERPGTTTEESAQLKALKKENAELRRANEILKSASGFLRGGARLPTPVLVDFIDEHRDRFGVEPICRVLSEHGCRIAPSTYYDARKRQPSKRKRRDEEVKALIEAERAKSKFVRLLGARKMWLRLRGQGHEVARCTIERLYREMGISGVTRAKGPRTTIADEHAERPVDRVDRLFAANRPNELWCADFTYVPTWSGMVYVAFVFDVFSRRILGWRAATTMTTPLVLDCLEQAIWTRQREGVDDLSGLVHHTDAGSQYTSIAFTERLIDAGVDASVGSVGDAYDSALAESQIGLYKSELIWPHGPWRNREHVEIETLDWVHWFNHQRTHESVDDLTPIQVEQFHYTHRTRLPEAS</sequence>
<evidence type="ECO:0000256" key="1">
    <source>
        <dbReference type="ARBA" id="ARBA00002286"/>
    </source>
</evidence>
<feature type="coiled-coil region" evidence="2">
    <location>
        <begin position="66"/>
        <end position="93"/>
    </location>
</feature>
<proteinExistence type="predicted"/>
<name>A0AA46TIR9_9ACTN</name>
<dbReference type="Gene3D" id="3.30.420.10">
    <property type="entry name" value="Ribonuclease H-like superfamily/Ribonuclease H"/>
    <property type="match status" value="1"/>
</dbReference>
<dbReference type="SUPFAM" id="SSF53098">
    <property type="entry name" value="Ribonuclease H-like"/>
    <property type="match status" value="1"/>
</dbReference>
<dbReference type="Pfam" id="PF01527">
    <property type="entry name" value="HTH_Tnp_1"/>
    <property type="match status" value="1"/>
</dbReference>
<dbReference type="InterPro" id="IPR009057">
    <property type="entry name" value="Homeodomain-like_sf"/>
</dbReference>
<keyword evidence="2" id="KW-0175">Coiled coil</keyword>
<dbReference type="Pfam" id="PF13333">
    <property type="entry name" value="rve_2"/>
    <property type="match status" value="1"/>
</dbReference>
<dbReference type="InterPro" id="IPR036397">
    <property type="entry name" value="RNaseH_sf"/>
</dbReference>
<dbReference type="AlphaFoldDB" id="A0AA46TIR9"/>
<evidence type="ECO:0000256" key="2">
    <source>
        <dbReference type="SAM" id="Coils"/>
    </source>
</evidence>
<dbReference type="PANTHER" id="PTHR46889:SF4">
    <property type="entry name" value="TRANSPOSASE INSO FOR INSERTION SEQUENCE ELEMENT IS911B-RELATED"/>
    <property type="match status" value="1"/>
</dbReference>
<dbReference type="SUPFAM" id="SSF46689">
    <property type="entry name" value="Homeodomain-like"/>
    <property type="match status" value="1"/>
</dbReference>
<accession>A0AA46TIR9</accession>
<dbReference type="GO" id="GO:0004803">
    <property type="term" value="F:transposase activity"/>
    <property type="evidence" value="ECO:0007669"/>
    <property type="project" value="InterPro"/>
</dbReference>
<feature type="domain" description="Integrase catalytic" evidence="3">
    <location>
        <begin position="235"/>
        <end position="403"/>
    </location>
</feature>
<dbReference type="PROSITE" id="PS50994">
    <property type="entry name" value="INTEGRASE"/>
    <property type="match status" value="1"/>
</dbReference>
<protein>
    <submittedName>
        <fullName evidence="4">IS3 family transposase</fullName>
    </submittedName>
</protein>
<reference evidence="4" key="1">
    <citation type="submission" date="2022-01" db="EMBL/GenBank/DDBJ databases">
        <title>Nocardioidaceae gen. sp. A5X3R13.</title>
        <authorList>
            <person name="Lopez Marin M.A."/>
            <person name="Uhlik O."/>
        </authorList>
    </citation>
    <scope>NUCLEOTIDE SEQUENCE</scope>
    <source>
        <strain evidence="4">A5X3R13</strain>
    </source>
</reference>
<dbReference type="GO" id="GO:0003677">
    <property type="term" value="F:DNA binding"/>
    <property type="evidence" value="ECO:0007669"/>
    <property type="project" value="InterPro"/>
</dbReference>
<dbReference type="NCBIfam" id="NF033516">
    <property type="entry name" value="transpos_IS3"/>
    <property type="match status" value="1"/>
</dbReference>
<dbReference type="InterPro" id="IPR012337">
    <property type="entry name" value="RNaseH-like_sf"/>
</dbReference>
<dbReference type="Proteomes" id="UP001164390">
    <property type="component" value="Chromosome"/>
</dbReference>
<dbReference type="InterPro" id="IPR001584">
    <property type="entry name" value="Integrase_cat-core"/>
</dbReference>
<dbReference type="EMBL" id="CP094970">
    <property type="protein sequence ID" value="UYM05629.1"/>
    <property type="molecule type" value="Genomic_DNA"/>
</dbReference>